<reference evidence="3 4" key="1">
    <citation type="submission" date="2017-01" db="EMBL/GenBank/DDBJ databases">
        <authorList>
            <person name="Mah S.A."/>
            <person name="Swanson W.J."/>
            <person name="Moy G.W."/>
            <person name="Vacquier V.D."/>
        </authorList>
    </citation>
    <scope>NUCLEOTIDE SEQUENCE [LARGE SCALE GENOMIC DNA]</scope>
    <source>
        <strain evidence="3 4">DSM 21219</strain>
    </source>
</reference>
<dbReference type="OrthoDB" id="7818064at2"/>
<feature type="domain" description="FAD dependent oxidoreductase" evidence="2">
    <location>
        <begin position="3"/>
        <end position="327"/>
    </location>
</feature>
<dbReference type="SUPFAM" id="SSF51905">
    <property type="entry name" value="FAD/NAD(P)-binding domain"/>
    <property type="match status" value="1"/>
</dbReference>
<dbReference type="InterPro" id="IPR006076">
    <property type="entry name" value="FAD-dep_OxRdtase"/>
</dbReference>
<dbReference type="AlphaFoldDB" id="A0A1R3WNM7"/>
<dbReference type="GO" id="GO:0005737">
    <property type="term" value="C:cytoplasm"/>
    <property type="evidence" value="ECO:0007669"/>
    <property type="project" value="TreeGrafter"/>
</dbReference>
<dbReference type="EMBL" id="FTPS01000001">
    <property type="protein sequence ID" value="SIT79852.1"/>
    <property type="molecule type" value="Genomic_DNA"/>
</dbReference>
<dbReference type="Pfam" id="PF01266">
    <property type="entry name" value="DAO"/>
    <property type="match status" value="1"/>
</dbReference>
<dbReference type="Gene3D" id="3.30.9.10">
    <property type="entry name" value="D-Amino Acid Oxidase, subunit A, domain 2"/>
    <property type="match status" value="2"/>
</dbReference>
<dbReference type="PANTHER" id="PTHR13847">
    <property type="entry name" value="SARCOSINE DEHYDROGENASE-RELATED"/>
    <property type="match status" value="1"/>
</dbReference>
<name>A0A1R3WNM7_9RHOB</name>
<accession>A0A1R3WNM7</accession>
<evidence type="ECO:0000313" key="3">
    <source>
        <dbReference type="EMBL" id="SIT79852.1"/>
    </source>
</evidence>
<evidence type="ECO:0000313" key="4">
    <source>
        <dbReference type="Proteomes" id="UP000192455"/>
    </source>
</evidence>
<dbReference type="PANTHER" id="PTHR13847:SF289">
    <property type="entry name" value="GLYCINE OXIDASE"/>
    <property type="match status" value="1"/>
</dbReference>
<dbReference type="Proteomes" id="UP000192455">
    <property type="component" value="Unassembled WGS sequence"/>
</dbReference>
<protein>
    <submittedName>
        <fullName evidence="3">Glycine/D-amino acid oxidase</fullName>
    </submittedName>
</protein>
<evidence type="ECO:0000256" key="1">
    <source>
        <dbReference type="ARBA" id="ARBA00023002"/>
    </source>
</evidence>
<organism evidence="3 4">
    <name type="scientific">Pontibaca methylaminivorans</name>
    <dbReference type="NCBI Taxonomy" id="515897"/>
    <lineage>
        <taxon>Bacteria</taxon>
        <taxon>Pseudomonadati</taxon>
        <taxon>Pseudomonadota</taxon>
        <taxon>Alphaproteobacteria</taxon>
        <taxon>Rhodobacterales</taxon>
        <taxon>Roseobacteraceae</taxon>
        <taxon>Pontibaca</taxon>
    </lineage>
</organism>
<dbReference type="InterPro" id="IPR036188">
    <property type="entry name" value="FAD/NAD-bd_sf"/>
</dbReference>
<gene>
    <name evidence="3" type="ORF">SAMN05421849_1210</name>
</gene>
<sequence length="350" mass="36283">MPDITIRGAGIFGLSIAWAAVQRGARVRVIDPAGPASGASGGVLGALAPHVPENWNDKKAFQFDSLLMAESFWAGVEAAGGGSSCYARSGRLQPVADADARDLAAMRAANAARLWQGRAEWRLRSAADFGPWCPETPTGLVVEDTLSAQIHPQRACAALVAALGARGVAVLAEGADSGQVVHAAGWRDLDRISRQLGIACGNGVKGQAALLRHDAGRGRAQIFAGGLHIVAHGDGTVAVGSTSERDWSDPSMTDGQLDALITRAREALPVLGDAPVVGRWAGIRPRARSRAPVLGPHPLHKGQFIANGGFKIGFGMAPKVAQVMADLVLEGIDAIPEGLRASALLRPRSG</sequence>
<dbReference type="RefSeq" id="WP_076648627.1">
    <property type="nucleotide sequence ID" value="NZ_FTPS01000001.1"/>
</dbReference>
<dbReference type="STRING" id="515897.SAMN05421849_1210"/>
<dbReference type="SUPFAM" id="SSF54373">
    <property type="entry name" value="FAD-linked reductases, C-terminal domain"/>
    <property type="match status" value="1"/>
</dbReference>
<keyword evidence="1" id="KW-0560">Oxidoreductase</keyword>
<dbReference type="Gene3D" id="3.50.50.60">
    <property type="entry name" value="FAD/NAD(P)-binding domain"/>
    <property type="match status" value="2"/>
</dbReference>
<keyword evidence="4" id="KW-1185">Reference proteome</keyword>
<dbReference type="GO" id="GO:0016491">
    <property type="term" value="F:oxidoreductase activity"/>
    <property type="evidence" value="ECO:0007669"/>
    <property type="project" value="UniProtKB-KW"/>
</dbReference>
<proteinExistence type="predicted"/>
<evidence type="ECO:0000259" key="2">
    <source>
        <dbReference type="Pfam" id="PF01266"/>
    </source>
</evidence>